<dbReference type="Pfam" id="PF00583">
    <property type="entry name" value="Acetyltransf_1"/>
    <property type="match status" value="1"/>
</dbReference>
<gene>
    <name evidence="13" type="ORF">MSPICULIGERA_LOCUS13899</name>
</gene>
<dbReference type="EMBL" id="CATQJA010002640">
    <property type="protein sequence ID" value="CAJ0575589.1"/>
    <property type="molecule type" value="Genomic_DNA"/>
</dbReference>
<evidence type="ECO:0000259" key="12">
    <source>
        <dbReference type="PROSITE" id="PS51186"/>
    </source>
</evidence>
<dbReference type="GO" id="GO:0005634">
    <property type="term" value="C:nucleus"/>
    <property type="evidence" value="ECO:0007669"/>
    <property type="project" value="UniProtKB-SubCell"/>
</dbReference>
<evidence type="ECO:0000256" key="7">
    <source>
        <dbReference type="ARBA" id="ARBA00022679"/>
    </source>
</evidence>
<evidence type="ECO:0000256" key="11">
    <source>
        <dbReference type="ARBA" id="ARBA00049524"/>
    </source>
</evidence>
<dbReference type="GO" id="GO:1990189">
    <property type="term" value="F:protein N-terminal-serine acetyltransferase activity"/>
    <property type="evidence" value="ECO:0007669"/>
    <property type="project" value="UniProtKB-EC"/>
</dbReference>
<comment type="subcellular location">
    <subcellularLocation>
        <location evidence="2">Cytoplasm</location>
    </subcellularLocation>
    <subcellularLocation>
        <location evidence="1">Nucleus</location>
    </subcellularLocation>
</comment>
<comment type="catalytic activity">
    <reaction evidence="10">
        <text>N-terminal L-seryl-[histone H2A] + acetyl-CoA = N-terminal N(alpha)-acetyl-L-seryl-[histone H2A] + CoA + H(+)</text>
        <dbReference type="Rhea" id="RHEA:50600"/>
        <dbReference type="Rhea" id="RHEA-COMP:12742"/>
        <dbReference type="Rhea" id="RHEA-COMP:12744"/>
        <dbReference type="ChEBI" id="CHEBI:15378"/>
        <dbReference type="ChEBI" id="CHEBI:57287"/>
        <dbReference type="ChEBI" id="CHEBI:57288"/>
        <dbReference type="ChEBI" id="CHEBI:64738"/>
        <dbReference type="ChEBI" id="CHEBI:83690"/>
        <dbReference type="EC" id="2.3.1.257"/>
    </reaction>
</comment>
<dbReference type="GO" id="GO:0005737">
    <property type="term" value="C:cytoplasm"/>
    <property type="evidence" value="ECO:0007669"/>
    <property type="project" value="UniProtKB-SubCell"/>
</dbReference>
<dbReference type="PANTHER" id="PTHR20531:SF1">
    <property type="entry name" value="N-ALPHA-ACETYLTRANSFERASE 40"/>
    <property type="match status" value="1"/>
</dbReference>
<keyword evidence="7" id="KW-0808">Transferase</keyword>
<dbReference type="GO" id="GO:0010485">
    <property type="term" value="F:histone H4 acetyltransferase activity"/>
    <property type="evidence" value="ECO:0007669"/>
    <property type="project" value="InterPro"/>
</dbReference>
<evidence type="ECO:0000313" key="13">
    <source>
        <dbReference type="EMBL" id="CAJ0575589.1"/>
    </source>
</evidence>
<keyword evidence="9" id="KW-0012">Acyltransferase</keyword>
<dbReference type="GO" id="GO:0043998">
    <property type="term" value="F:histone H2A acetyltransferase activity"/>
    <property type="evidence" value="ECO:0007669"/>
    <property type="project" value="InterPro"/>
</dbReference>
<dbReference type="InterPro" id="IPR039949">
    <property type="entry name" value="NAA40"/>
</dbReference>
<organism evidence="13 14">
    <name type="scientific">Mesorhabditis spiculigera</name>
    <dbReference type="NCBI Taxonomy" id="96644"/>
    <lineage>
        <taxon>Eukaryota</taxon>
        <taxon>Metazoa</taxon>
        <taxon>Ecdysozoa</taxon>
        <taxon>Nematoda</taxon>
        <taxon>Chromadorea</taxon>
        <taxon>Rhabditida</taxon>
        <taxon>Rhabditina</taxon>
        <taxon>Rhabditomorpha</taxon>
        <taxon>Rhabditoidea</taxon>
        <taxon>Rhabditidae</taxon>
        <taxon>Mesorhabditinae</taxon>
        <taxon>Mesorhabditis</taxon>
    </lineage>
</organism>
<dbReference type="Proteomes" id="UP001177023">
    <property type="component" value="Unassembled WGS sequence"/>
</dbReference>
<keyword evidence="6" id="KW-0963">Cytoplasm</keyword>
<feature type="domain" description="N-acetyltransferase" evidence="12">
    <location>
        <begin position="49"/>
        <end position="199"/>
    </location>
</feature>
<protein>
    <recommendedName>
        <fullName evidence="5">N-alpha-acetyltransferase 40</fullName>
        <ecNumber evidence="4">2.3.1.257</ecNumber>
    </recommendedName>
</protein>
<evidence type="ECO:0000256" key="3">
    <source>
        <dbReference type="ARBA" id="ARBA00008870"/>
    </source>
</evidence>
<reference evidence="13" key="1">
    <citation type="submission" date="2023-06" db="EMBL/GenBank/DDBJ databases">
        <authorList>
            <person name="Delattre M."/>
        </authorList>
    </citation>
    <scope>NUCLEOTIDE SEQUENCE</scope>
    <source>
        <strain evidence="13">AF72</strain>
    </source>
</reference>
<evidence type="ECO:0000256" key="6">
    <source>
        <dbReference type="ARBA" id="ARBA00022490"/>
    </source>
</evidence>
<evidence type="ECO:0000256" key="5">
    <source>
        <dbReference type="ARBA" id="ARBA00015043"/>
    </source>
</evidence>
<dbReference type="PANTHER" id="PTHR20531">
    <property type="entry name" value="N-ALPHA-ACETYLTRANSFERASE 40"/>
    <property type="match status" value="1"/>
</dbReference>
<sequence length="199" mass="23124">MAPADADSRAVKKARKMKDPVQALNCLPPTEKQHLTSGSTITFETAWATAISDADHEWIFDLFRRNMRKLYEQSEWGYDEVSKKQELTATTARFIIARDQKGQPLGYVHYRFDLDQGRRVVYCYELQIEPTFQGLGAGTHFIKALEEVARKTDMLYVMATVFKHNTKSLDFFHKHGYVTDEMYRQEEDEVDYVILSKPI</sequence>
<dbReference type="PROSITE" id="PS51186">
    <property type="entry name" value="GNAT"/>
    <property type="match status" value="1"/>
</dbReference>
<dbReference type="InterPro" id="IPR016181">
    <property type="entry name" value="Acyl_CoA_acyltransferase"/>
</dbReference>
<comment type="similarity">
    <text evidence="3">Belongs to the acetyltransferase family. NAA40 subfamily.</text>
</comment>
<evidence type="ECO:0000256" key="9">
    <source>
        <dbReference type="ARBA" id="ARBA00023315"/>
    </source>
</evidence>
<evidence type="ECO:0000256" key="8">
    <source>
        <dbReference type="ARBA" id="ARBA00023242"/>
    </source>
</evidence>
<evidence type="ECO:0000313" key="14">
    <source>
        <dbReference type="Proteomes" id="UP001177023"/>
    </source>
</evidence>
<dbReference type="Gene3D" id="3.40.630.30">
    <property type="match status" value="1"/>
</dbReference>
<dbReference type="SUPFAM" id="SSF55729">
    <property type="entry name" value="Acyl-CoA N-acyltransferases (Nat)"/>
    <property type="match status" value="1"/>
</dbReference>
<feature type="non-terminal residue" evidence="13">
    <location>
        <position position="199"/>
    </location>
</feature>
<evidence type="ECO:0000256" key="1">
    <source>
        <dbReference type="ARBA" id="ARBA00004123"/>
    </source>
</evidence>
<dbReference type="EC" id="2.3.1.257" evidence="4"/>
<keyword evidence="14" id="KW-1185">Reference proteome</keyword>
<name>A0AA36CVD1_9BILA</name>
<comment type="catalytic activity">
    <reaction evidence="11">
        <text>N-terminal L-seryl-[histone H4] + acetyl-CoA = N-terminal N(alpha)-acetyl-L-seryl-[histone H4] + CoA + H(+)</text>
        <dbReference type="Rhea" id="RHEA:50596"/>
        <dbReference type="Rhea" id="RHEA-COMP:12740"/>
        <dbReference type="Rhea" id="RHEA-COMP:12743"/>
        <dbReference type="ChEBI" id="CHEBI:15378"/>
        <dbReference type="ChEBI" id="CHEBI:57287"/>
        <dbReference type="ChEBI" id="CHEBI:57288"/>
        <dbReference type="ChEBI" id="CHEBI:64738"/>
        <dbReference type="ChEBI" id="CHEBI:83690"/>
        <dbReference type="EC" id="2.3.1.257"/>
    </reaction>
</comment>
<dbReference type="CDD" id="cd04301">
    <property type="entry name" value="NAT_SF"/>
    <property type="match status" value="1"/>
</dbReference>
<keyword evidence="8" id="KW-0539">Nucleus</keyword>
<accession>A0AA36CVD1</accession>
<dbReference type="InterPro" id="IPR000182">
    <property type="entry name" value="GNAT_dom"/>
</dbReference>
<evidence type="ECO:0000256" key="2">
    <source>
        <dbReference type="ARBA" id="ARBA00004496"/>
    </source>
</evidence>
<comment type="caution">
    <text evidence="13">The sequence shown here is derived from an EMBL/GenBank/DDBJ whole genome shotgun (WGS) entry which is preliminary data.</text>
</comment>
<evidence type="ECO:0000256" key="10">
    <source>
        <dbReference type="ARBA" id="ARBA00047821"/>
    </source>
</evidence>
<dbReference type="AlphaFoldDB" id="A0AA36CVD1"/>
<evidence type="ECO:0000256" key="4">
    <source>
        <dbReference type="ARBA" id="ARBA00012950"/>
    </source>
</evidence>
<proteinExistence type="inferred from homology"/>